<keyword evidence="6" id="KW-0472">Membrane</keyword>
<evidence type="ECO:0000313" key="12">
    <source>
        <dbReference type="Proteomes" id="UP001167831"/>
    </source>
</evidence>
<evidence type="ECO:0000256" key="1">
    <source>
        <dbReference type="ARBA" id="ARBA00004442"/>
    </source>
</evidence>
<dbReference type="GO" id="GO:0009279">
    <property type="term" value="C:cell outer membrane"/>
    <property type="evidence" value="ECO:0007669"/>
    <property type="project" value="UniProtKB-SubCell"/>
</dbReference>
<reference evidence="11" key="1">
    <citation type="submission" date="2023-06" db="EMBL/GenBank/DDBJ databases">
        <authorList>
            <person name="Zeman M."/>
            <person name="Kubasova T."/>
            <person name="Jahodarova E."/>
            <person name="Nykrynova M."/>
            <person name="Rychlik I."/>
        </authorList>
    </citation>
    <scope>NUCLEOTIDE SEQUENCE</scope>
    <source>
        <strain evidence="11">ET15</strain>
        <strain evidence="10">ET37</strain>
    </source>
</reference>
<dbReference type="GO" id="GO:0015288">
    <property type="term" value="F:porin activity"/>
    <property type="evidence" value="ECO:0007669"/>
    <property type="project" value="TreeGrafter"/>
</dbReference>
<name>A0AAW7JK01_9BACT</name>
<dbReference type="Pfam" id="PF02321">
    <property type="entry name" value="OEP"/>
    <property type="match status" value="2"/>
</dbReference>
<evidence type="ECO:0000256" key="7">
    <source>
        <dbReference type="ARBA" id="ARBA00023237"/>
    </source>
</evidence>
<evidence type="ECO:0000313" key="10">
    <source>
        <dbReference type="EMBL" id="MDN0022181.1"/>
    </source>
</evidence>
<comment type="subcellular location">
    <subcellularLocation>
        <location evidence="1">Cell outer membrane</location>
    </subcellularLocation>
</comment>
<dbReference type="EMBL" id="JAUEIF010000002">
    <property type="protein sequence ID" value="MDN0024426.1"/>
    <property type="molecule type" value="Genomic_DNA"/>
</dbReference>
<keyword evidence="3" id="KW-0813">Transport</keyword>
<keyword evidence="9" id="KW-0732">Signal</keyword>
<dbReference type="SUPFAM" id="SSF56954">
    <property type="entry name" value="Outer membrane efflux proteins (OEP)"/>
    <property type="match status" value="1"/>
</dbReference>
<evidence type="ECO:0000256" key="9">
    <source>
        <dbReference type="SAM" id="SignalP"/>
    </source>
</evidence>
<proteinExistence type="inferred from homology"/>
<evidence type="ECO:0000256" key="4">
    <source>
        <dbReference type="ARBA" id="ARBA00022452"/>
    </source>
</evidence>
<dbReference type="AlphaFoldDB" id="A0AAW7JK01"/>
<dbReference type="PANTHER" id="PTHR30026">
    <property type="entry name" value="OUTER MEMBRANE PROTEIN TOLC"/>
    <property type="match status" value="1"/>
</dbReference>
<keyword evidence="12" id="KW-1185">Reference proteome</keyword>
<feature type="coiled-coil region" evidence="8">
    <location>
        <begin position="154"/>
        <end position="181"/>
    </location>
</feature>
<dbReference type="EMBL" id="JAUEIE010000002">
    <property type="protein sequence ID" value="MDN0022181.1"/>
    <property type="molecule type" value="Genomic_DNA"/>
</dbReference>
<evidence type="ECO:0000313" key="13">
    <source>
        <dbReference type="Proteomes" id="UP001168478"/>
    </source>
</evidence>
<keyword evidence="4" id="KW-1134">Transmembrane beta strand</keyword>
<evidence type="ECO:0000256" key="6">
    <source>
        <dbReference type="ARBA" id="ARBA00023136"/>
    </source>
</evidence>
<accession>A0AAW7JK01</accession>
<organism evidence="11 13">
    <name type="scientific">Leyella lascolaii</name>
    <dbReference type="NCBI Taxonomy" id="1776379"/>
    <lineage>
        <taxon>Bacteria</taxon>
        <taxon>Pseudomonadati</taxon>
        <taxon>Bacteroidota</taxon>
        <taxon>Bacteroidia</taxon>
        <taxon>Bacteroidales</taxon>
        <taxon>Prevotellaceae</taxon>
        <taxon>Leyella</taxon>
    </lineage>
</organism>
<feature type="signal peptide" evidence="9">
    <location>
        <begin position="1"/>
        <end position="24"/>
    </location>
</feature>
<dbReference type="GO" id="GO:0015562">
    <property type="term" value="F:efflux transmembrane transporter activity"/>
    <property type="evidence" value="ECO:0007669"/>
    <property type="project" value="InterPro"/>
</dbReference>
<evidence type="ECO:0000313" key="11">
    <source>
        <dbReference type="EMBL" id="MDN0024426.1"/>
    </source>
</evidence>
<comment type="caution">
    <text evidence="11">The sequence shown here is derived from an EMBL/GenBank/DDBJ whole genome shotgun (WGS) entry which is preliminary data.</text>
</comment>
<keyword evidence="7" id="KW-0998">Cell outer membrane</keyword>
<dbReference type="InterPro" id="IPR051906">
    <property type="entry name" value="TolC-like"/>
</dbReference>
<dbReference type="PANTHER" id="PTHR30026:SF20">
    <property type="entry name" value="OUTER MEMBRANE PROTEIN TOLC"/>
    <property type="match status" value="1"/>
</dbReference>
<feature type="chain" id="PRO_5043431783" evidence="9">
    <location>
        <begin position="25"/>
        <end position="430"/>
    </location>
</feature>
<dbReference type="Proteomes" id="UP001167831">
    <property type="component" value="Unassembled WGS sequence"/>
</dbReference>
<evidence type="ECO:0000256" key="5">
    <source>
        <dbReference type="ARBA" id="ARBA00022692"/>
    </source>
</evidence>
<dbReference type="GO" id="GO:1990281">
    <property type="term" value="C:efflux pump complex"/>
    <property type="evidence" value="ECO:0007669"/>
    <property type="project" value="TreeGrafter"/>
</dbReference>
<comment type="similarity">
    <text evidence="2">Belongs to the outer membrane factor (OMF) (TC 1.B.17) family.</text>
</comment>
<evidence type="ECO:0000256" key="3">
    <source>
        <dbReference type="ARBA" id="ARBA00022448"/>
    </source>
</evidence>
<dbReference type="InterPro" id="IPR003423">
    <property type="entry name" value="OMP_efflux"/>
</dbReference>
<dbReference type="Gene3D" id="1.20.1600.10">
    <property type="entry name" value="Outer membrane efflux proteins (OEP)"/>
    <property type="match status" value="1"/>
</dbReference>
<protein>
    <submittedName>
        <fullName evidence="11">TolC family protein</fullName>
    </submittedName>
</protein>
<keyword evidence="8" id="KW-0175">Coiled coil</keyword>
<evidence type="ECO:0000256" key="2">
    <source>
        <dbReference type="ARBA" id="ARBA00007613"/>
    </source>
</evidence>
<dbReference type="Proteomes" id="UP001168478">
    <property type="component" value="Unassembled WGS sequence"/>
</dbReference>
<sequence length="430" mass="48455">MKINRPCRRLIAFVVSLCPLLAYAQHAYTLDECLELALKNNVRIRNADNDLNAAKLQKKAAFTNYFPPVSASGGGFLADKGLLEMDTESGRLSLVDDGIVGGVTATLPLFAGGQIVNANRLADVNVEVSRLLRRQSENEVRLTVEQYFWQVVTLKEKLRTISMLQSQLEQIRRDVEAAVTAGVTYRNDRLQVELRNNGMRSRHISVSNTLDVSLHLLAQYIGCPKDGAGHFDVDWEMDGALPPRPDELYRSPESSLPLTVEYNLLDKQVDAGRLQHKMSIGKNMPVVSVGGGYVYENLIDRGHSFWMGGITVSVPISKWWGGSHEVRQKKLQVRNAENRMADQCELLVIRMRNAWNGVNDAYKQVEIAIESIGQAEENLRLLSDYYKAGTCTMSDLLEAQTLYQQSRDKYVESYSMYEIKKREYLQATGR</sequence>
<gene>
    <name evidence="10" type="ORF">QVN81_03960</name>
    <name evidence="11" type="ORF">QVN84_02640</name>
</gene>
<evidence type="ECO:0000256" key="8">
    <source>
        <dbReference type="SAM" id="Coils"/>
    </source>
</evidence>
<keyword evidence="5" id="KW-0812">Transmembrane</keyword>
<reference evidence="11" key="2">
    <citation type="submission" date="2023-08" db="EMBL/GenBank/DDBJ databases">
        <title>Identification and characterization of horizontal gene transfer across gut microbiota members of farm animals based on homology search.</title>
        <authorList>
            <person name="Schwarzerova J."/>
            <person name="Nykrynova M."/>
            <person name="Jureckova K."/>
            <person name="Cejkova D."/>
            <person name="Rychlik I."/>
        </authorList>
    </citation>
    <scope>NUCLEOTIDE SEQUENCE</scope>
    <source>
        <strain evidence="11">ET15</strain>
        <strain evidence="10">ET37</strain>
    </source>
</reference>